<accession>A0A382R1W2</accession>
<gene>
    <name evidence="1" type="ORF">METZ01_LOCUS344567</name>
</gene>
<sequence>MCFPNIIDVYDIISFAKRRFARRSCLRSNTL</sequence>
<organism evidence="1">
    <name type="scientific">marine metagenome</name>
    <dbReference type="NCBI Taxonomy" id="408172"/>
    <lineage>
        <taxon>unclassified sequences</taxon>
        <taxon>metagenomes</taxon>
        <taxon>ecological metagenomes</taxon>
    </lineage>
</organism>
<proteinExistence type="predicted"/>
<protein>
    <submittedName>
        <fullName evidence="1">Uncharacterized protein</fullName>
    </submittedName>
</protein>
<evidence type="ECO:0000313" key="1">
    <source>
        <dbReference type="EMBL" id="SVC91713.1"/>
    </source>
</evidence>
<reference evidence="1" key="1">
    <citation type="submission" date="2018-05" db="EMBL/GenBank/DDBJ databases">
        <authorList>
            <person name="Lanie J.A."/>
            <person name="Ng W.-L."/>
            <person name="Kazmierczak K.M."/>
            <person name="Andrzejewski T.M."/>
            <person name="Davidsen T.M."/>
            <person name="Wayne K.J."/>
            <person name="Tettelin H."/>
            <person name="Glass J.I."/>
            <person name="Rusch D."/>
            <person name="Podicherti R."/>
            <person name="Tsui H.-C.T."/>
            <person name="Winkler M.E."/>
        </authorList>
    </citation>
    <scope>NUCLEOTIDE SEQUENCE</scope>
</reference>
<name>A0A382R1W2_9ZZZZ</name>
<dbReference type="EMBL" id="UINC01118524">
    <property type="protein sequence ID" value="SVC91713.1"/>
    <property type="molecule type" value="Genomic_DNA"/>
</dbReference>
<dbReference type="AlphaFoldDB" id="A0A382R1W2"/>
<feature type="non-terminal residue" evidence="1">
    <location>
        <position position="31"/>
    </location>
</feature>